<evidence type="ECO:0000313" key="3">
    <source>
        <dbReference type="Proteomes" id="UP000275267"/>
    </source>
</evidence>
<evidence type="ECO:0000256" key="1">
    <source>
        <dbReference type="SAM" id="MobiDB-lite"/>
    </source>
</evidence>
<sequence length="161" mass="17496">MALERQPGTLDTSPSKSSPSTRNPDTITETRPTAWPLKQRRQPRHHRLCNCTRLRRNHRRSGSPDLHWRFIGAHHLSLHERALHSRTFPALSGTGFAGHILRGAPLYFNDDGGAHMTALSGCTFPALGSANASAIGGRHISTGGHDLLAHHSLGHIAAHGP</sequence>
<organism evidence="2 3">
    <name type="scientific">Panicum miliaceum</name>
    <name type="common">Proso millet</name>
    <name type="synonym">Broomcorn millet</name>
    <dbReference type="NCBI Taxonomy" id="4540"/>
    <lineage>
        <taxon>Eukaryota</taxon>
        <taxon>Viridiplantae</taxon>
        <taxon>Streptophyta</taxon>
        <taxon>Embryophyta</taxon>
        <taxon>Tracheophyta</taxon>
        <taxon>Spermatophyta</taxon>
        <taxon>Magnoliopsida</taxon>
        <taxon>Liliopsida</taxon>
        <taxon>Poales</taxon>
        <taxon>Poaceae</taxon>
        <taxon>PACMAD clade</taxon>
        <taxon>Panicoideae</taxon>
        <taxon>Panicodae</taxon>
        <taxon>Paniceae</taxon>
        <taxon>Panicinae</taxon>
        <taxon>Panicum</taxon>
        <taxon>Panicum sect. Panicum</taxon>
    </lineage>
</organism>
<reference evidence="3" key="1">
    <citation type="journal article" date="2019" name="Nat. Commun.">
        <title>The genome of broomcorn millet.</title>
        <authorList>
            <person name="Zou C."/>
            <person name="Miki D."/>
            <person name="Li D."/>
            <person name="Tang Q."/>
            <person name="Xiao L."/>
            <person name="Rajput S."/>
            <person name="Deng P."/>
            <person name="Jia W."/>
            <person name="Huang R."/>
            <person name="Zhang M."/>
            <person name="Sun Y."/>
            <person name="Hu J."/>
            <person name="Fu X."/>
            <person name="Schnable P.S."/>
            <person name="Li F."/>
            <person name="Zhang H."/>
            <person name="Feng B."/>
            <person name="Zhu X."/>
            <person name="Liu R."/>
            <person name="Schnable J.C."/>
            <person name="Zhu J.-K."/>
            <person name="Zhang H."/>
        </authorList>
    </citation>
    <scope>NUCLEOTIDE SEQUENCE [LARGE SCALE GENOMIC DNA]</scope>
</reference>
<dbReference type="Proteomes" id="UP000275267">
    <property type="component" value="Unassembled WGS sequence"/>
</dbReference>
<accession>A0A3L6TJ45</accession>
<evidence type="ECO:0000313" key="2">
    <source>
        <dbReference type="EMBL" id="RLN40323.1"/>
    </source>
</evidence>
<comment type="caution">
    <text evidence="2">The sequence shown here is derived from an EMBL/GenBank/DDBJ whole genome shotgun (WGS) entry which is preliminary data.</text>
</comment>
<name>A0A3L6TJ45_PANMI</name>
<dbReference type="EMBL" id="PQIB02000001">
    <property type="protein sequence ID" value="RLN40323.1"/>
    <property type="molecule type" value="Genomic_DNA"/>
</dbReference>
<gene>
    <name evidence="2" type="ORF">C2845_PM01G20580</name>
</gene>
<protein>
    <submittedName>
        <fullName evidence="2">Uncharacterized protein</fullName>
    </submittedName>
</protein>
<keyword evidence="3" id="KW-1185">Reference proteome</keyword>
<feature type="compositionally biased region" description="Polar residues" evidence="1">
    <location>
        <begin position="9"/>
        <end position="31"/>
    </location>
</feature>
<feature type="region of interest" description="Disordered" evidence="1">
    <location>
        <begin position="1"/>
        <end position="42"/>
    </location>
</feature>
<proteinExistence type="predicted"/>
<dbReference type="AlphaFoldDB" id="A0A3L6TJ45"/>